<keyword evidence="3" id="KW-1185">Reference proteome</keyword>
<reference evidence="2 3" key="1">
    <citation type="submission" date="2016-10" db="EMBL/GenBank/DDBJ databases">
        <authorList>
            <person name="de Groot N.N."/>
        </authorList>
    </citation>
    <scope>NUCLEOTIDE SEQUENCE [LARGE SCALE GENOMIC DNA]</scope>
    <source>
        <strain evidence="2 3">CGMCC 1.7059</strain>
    </source>
</reference>
<feature type="region of interest" description="Disordered" evidence="1">
    <location>
        <begin position="324"/>
        <end position="363"/>
    </location>
</feature>
<dbReference type="Pfam" id="PF09839">
    <property type="entry name" value="DUF2066"/>
    <property type="match status" value="1"/>
</dbReference>
<dbReference type="STRING" id="488533.SAMN04487960_10357"/>
<evidence type="ECO:0000313" key="3">
    <source>
        <dbReference type="Proteomes" id="UP000199675"/>
    </source>
</evidence>
<name>A0A1H2UBK3_9GAMM</name>
<evidence type="ECO:0000256" key="1">
    <source>
        <dbReference type="SAM" id="MobiDB-lite"/>
    </source>
</evidence>
<organism evidence="2 3">
    <name type="scientific">Marinobacter mobilis</name>
    <dbReference type="NCBI Taxonomy" id="488533"/>
    <lineage>
        <taxon>Bacteria</taxon>
        <taxon>Pseudomonadati</taxon>
        <taxon>Pseudomonadota</taxon>
        <taxon>Gammaproteobacteria</taxon>
        <taxon>Pseudomonadales</taxon>
        <taxon>Marinobacteraceae</taxon>
        <taxon>Marinobacter</taxon>
    </lineage>
</organism>
<proteinExistence type="predicted"/>
<gene>
    <name evidence="2" type="ORF">SAMN04487960_10357</name>
</gene>
<protein>
    <recommendedName>
        <fullName evidence="4">DUF2066 domain-containing protein</fullName>
    </recommendedName>
</protein>
<dbReference type="EMBL" id="FNNE01000003">
    <property type="protein sequence ID" value="SDW53460.1"/>
    <property type="molecule type" value="Genomic_DNA"/>
</dbReference>
<dbReference type="Proteomes" id="UP000199675">
    <property type="component" value="Unassembled WGS sequence"/>
</dbReference>
<dbReference type="InterPro" id="IPR018642">
    <property type="entry name" value="DUF2066"/>
</dbReference>
<evidence type="ECO:0008006" key="4">
    <source>
        <dbReference type="Google" id="ProtNLM"/>
    </source>
</evidence>
<accession>A0A1H2UBK3</accession>
<dbReference type="AlphaFoldDB" id="A0A1H2UBK3"/>
<feature type="compositionally biased region" description="Low complexity" evidence="1">
    <location>
        <begin position="324"/>
        <end position="339"/>
    </location>
</feature>
<sequence>MAGSAPGQLQDGYADGLRKVLLRVSGGSDVLTLEGVDELLANAESLLQSYQLVRGGSSNSGSRLRMTFGAVGVNQALSAINAPVWGVNRPLTLAWIAVQDRAGRRLISQGQGQDDAQSLRWLRAFQAASVERGLPLAVPPADVASDRTLLSEVWGQFMEPVRLQSEALGYDLLAAVRISFERNSWRASWLIEGRGLEATEQTVEASSPESLAQRVVGVWADQLAARYAIAAGDVSGAPQVDIVLDGLDSMADYAAAKQALSALAPVLSAGPVKVRRDQATLRVAFSGELSQLEEYMALDTRFVPVASVPELTADLEPDMAVGADESAGAEEPSSEANGEFETGDNEGTAADTVGESEEEAGELFSYQPLTLSAQEKEQAFESLYPVLHYRWQAEPAAEGIGQRE</sequence>
<evidence type="ECO:0000313" key="2">
    <source>
        <dbReference type="EMBL" id="SDW53460.1"/>
    </source>
</evidence>